<evidence type="ECO:0000259" key="6">
    <source>
        <dbReference type="PROSITE" id="PS51898"/>
    </source>
</evidence>
<dbReference type="InterPro" id="IPR050090">
    <property type="entry name" value="Tyrosine_recombinase_XerCD"/>
</dbReference>
<reference evidence="8" key="2">
    <citation type="journal article" date="2020" name="Microorganisms">
        <title>Osmotic Adaptation and Compatible Solute Biosynthesis of Phototrophic Bacteria as Revealed from Genome Analyses.</title>
        <authorList>
            <person name="Imhoff J.F."/>
            <person name="Rahn T."/>
            <person name="Kunzel S."/>
            <person name="Keller A."/>
            <person name="Neulinger S.C."/>
        </authorList>
    </citation>
    <scope>NUCLEOTIDE SEQUENCE</scope>
    <source>
        <strain evidence="8">DSM 11080</strain>
    </source>
</reference>
<evidence type="ECO:0000256" key="1">
    <source>
        <dbReference type="ARBA" id="ARBA00008857"/>
    </source>
</evidence>
<reference evidence="8" key="1">
    <citation type="submission" date="2017-08" db="EMBL/GenBank/DDBJ databases">
        <authorList>
            <person name="Imhoff J.F."/>
            <person name="Rahn T."/>
            <person name="Kuenzel S."/>
            <person name="Neulinger S.C."/>
        </authorList>
    </citation>
    <scope>NUCLEOTIDE SEQUENCE</scope>
    <source>
        <strain evidence="8">DSM 11080</strain>
    </source>
</reference>
<comment type="similarity">
    <text evidence="1">Belongs to the 'phage' integrase family.</text>
</comment>
<evidence type="ECO:0000256" key="3">
    <source>
        <dbReference type="ARBA" id="ARBA00023125"/>
    </source>
</evidence>
<gene>
    <name evidence="8" type="ORF">CKO40_06700</name>
</gene>
<dbReference type="InterPro" id="IPR011946">
    <property type="entry name" value="Integrase_integron-type"/>
</dbReference>
<evidence type="ECO:0000256" key="2">
    <source>
        <dbReference type="ARBA" id="ARBA00022908"/>
    </source>
</evidence>
<dbReference type="InterPro" id="IPR011010">
    <property type="entry name" value="DNA_brk_join_enz"/>
</dbReference>
<evidence type="ECO:0008006" key="10">
    <source>
        <dbReference type="Google" id="ProtNLM"/>
    </source>
</evidence>
<evidence type="ECO:0000256" key="5">
    <source>
        <dbReference type="PROSITE-ProRule" id="PRU01248"/>
    </source>
</evidence>
<feature type="domain" description="Tyr recombinase" evidence="6">
    <location>
        <begin position="248"/>
        <end position="462"/>
    </location>
</feature>
<dbReference type="Gene3D" id="1.10.443.10">
    <property type="entry name" value="Intergrase catalytic core"/>
    <property type="match status" value="1"/>
</dbReference>
<dbReference type="AlphaFoldDB" id="A0AAJ0U3N5"/>
<comment type="caution">
    <text evidence="8">The sequence shown here is derived from an EMBL/GenBank/DDBJ whole genome shotgun (WGS) entry which is preliminary data.</text>
</comment>
<dbReference type="EMBL" id="NRSJ01000008">
    <property type="protein sequence ID" value="MBK1704245.1"/>
    <property type="molecule type" value="Genomic_DNA"/>
</dbReference>
<dbReference type="NCBIfam" id="TIGR02249">
    <property type="entry name" value="integrase_gron"/>
    <property type="match status" value="1"/>
</dbReference>
<proteinExistence type="inferred from homology"/>
<evidence type="ECO:0000256" key="4">
    <source>
        <dbReference type="ARBA" id="ARBA00023172"/>
    </source>
</evidence>
<protein>
    <recommendedName>
        <fullName evidence="10">Integron integrase</fullName>
    </recommendedName>
</protein>
<dbReference type="GO" id="GO:0003677">
    <property type="term" value="F:DNA binding"/>
    <property type="evidence" value="ECO:0007669"/>
    <property type="project" value="UniProtKB-UniRule"/>
</dbReference>
<dbReference type="PANTHER" id="PTHR30349:SF64">
    <property type="entry name" value="PROPHAGE INTEGRASE INTD-RELATED"/>
    <property type="match status" value="1"/>
</dbReference>
<organism evidence="8 9">
    <name type="scientific">Halochromatium glycolicum</name>
    <dbReference type="NCBI Taxonomy" id="85075"/>
    <lineage>
        <taxon>Bacteria</taxon>
        <taxon>Pseudomonadati</taxon>
        <taxon>Pseudomonadota</taxon>
        <taxon>Gammaproteobacteria</taxon>
        <taxon>Chromatiales</taxon>
        <taxon>Chromatiaceae</taxon>
        <taxon>Halochromatium</taxon>
    </lineage>
</organism>
<feature type="domain" description="Core-binding (CB)" evidence="7">
    <location>
        <begin position="152"/>
        <end position="231"/>
    </location>
</feature>
<keyword evidence="9" id="KW-1185">Reference proteome</keyword>
<dbReference type="Proteomes" id="UP001296776">
    <property type="component" value="Unassembled WGS sequence"/>
</dbReference>
<evidence type="ECO:0000259" key="7">
    <source>
        <dbReference type="PROSITE" id="PS51900"/>
    </source>
</evidence>
<keyword evidence="3 5" id="KW-0238">DNA-binding</keyword>
<dbReference type="InterPro" id="IPR004107">
    <property type="entry name" value="Integrase_SAM-like_N"/>
</dbReference>
<dbReference type="GO" id="GO:0006310">
    <property type="term" value="P:DNA recombination"/>
    <property type="evidence" value="ECO:0007669"/>
    <property type="project" value="UniProtKB-KW"/>
</dbReference>
<accession>A0AAJ0U3N5</accession>
<dbReference type="PROSITE" id="PS51898">
    <property type="entry name" value="TYR_RECOMBINASE"/>
    <property type="match status" value="1"/>
</dbReference>
<dbReference type="InterPro" id="IPR013762">
    <property type="entry name" value="Integrase-like_cat_sf"/>
</dbReference>
<dbReference type="Gene3D" id="1.10.150.130">
    <property type="match status" value="1"/>
</dbReference>
<dbReference type="PANTHER" id="PTHR30349">
    <property type="entry name" value="PHAGE INTEGRASE-RELATED"/>
    <property type="match status" value="1"/>
</dbReference>
<dbReference type="Pfam" id="PF13495">
    <property type="entry name" value="Phage_int_SAM_4"/>
    <property type="match status" value="1"/>
</dbReference>
<dbReference type="InterPro" id="IPR002104">
    <property type="entry name" value="Integrase_catalytic"/>
</dbReference>
<name>A0AAJ0U3N5_9GAMM</name>
<evidence type="ECO:0000313" key="9">
    <source>
        <dbReference type="Proteomes" id="UP001296776"/>
    </source>
</evidence>
<dbReference type="SUPFAM" id="SSF56349">
    <property type="entry name" value="DNA breaking-rejoining enzymes"/>
    <property type="match status" value="1"/>
</dbReference>
<dbReference type="GO" id="GO:0015074">
    <property type="term" value="P:DNA integration"/>
    <property type="evidence" value="ECO:0007669"/>
    <property type="project" value="UniProtKB-KW"/>
</dbReference>
<dbReference type="PROSITE" id="PS51900">
    <property type="entry name" value="CB"/>
    <property type="match status" value="1"/>
</dbReference>
<dbReference type="InterPro" id="IPR044068">
    <property type="entry name" value="CB"/>
</dbReference>
<dbReference type="InterPro" id="IPR010998">
    <property type="entry name" value="Integrase_recombinase_N"/>
</dbReference>
<dbReference type="Pfam" id="PF00589">
    <property type="entry name" value="Phage_integrase"/>
    <property type="match status" value="1"/>
</dbReference>
<sequence>MSQNGARQPSREPVALSQKQRYISLLEDTGVPESEHPEYVSAVEAFLRALRPATLHALSTDAVSDYLERLCQRPDLEDEQVRRAIGALRLLLLQLTRTPAGQDVDWSGWLERRRAVSPETASSPSRAVDAPGTHTTVATGVPRIARAAQTFPILNELAAAVQQRRYSVRTEQSYIDWCNRFLAFCSDKEREQIEQADVQRFLRHLEEDCGLAPKTQSLAYNAVAFFFQHVLDKPLDGASVDRRRPQRQPPTMLEREEVKRLLETMSGSLGLMAHLLYGTGMRLMECVRLRVRDIDFEQRRISVRDRNGEKDRELPLPETLHERLRQHLQQVSAQYRDDLASGVATVSLPATVAGESPEAAREWAWQYVFPSAQLSRDPASGQVGRTHLHASSLQRALRSTAQSAQISTRVNAQALRDAFAIHVLESGCDIRTLQGLLGHTDIATTMRYARLGNRADLMQVSSPIDSI</sequence>
<evidence type="ECO:0000313" key="8">
    <source>
        <dbReference type="EMBL" id="MBK1704245.1"/>
    </source>
</evidence>
<keyword evidence="2" id="KW-0229">DNA integration</keyword>
<keyword evidence="4" id="KW-0233">DNA recombination</keyword>